<accession>A0A250I938</accession>
<dbReference type="RefSeq" id="WP_095977065.1">
    <property type="nucleotide sequence ID" value="NZ_CP022163.1"/>
</dbReference>
<name>A0A250I938_9BACT</name>
<dbReference type="KEGG" id="mbd:MEBOL_001825"/>
<protein>
    <recommendedName>
        <fullName evidence="3">Lipoprotein</fullName>
    </recommendedName>
</protein>
<organism evidence="1 2">
    <name type="scientific">Melittangium boletus DSM 14713</name>
    <dbReference type="NCBI Taxonomy" id="1294270"/>
    <lineage>
        <taxon>Bacteria</taxon>
        <taxon>Pseudomonadati</taxon>
        <taxon>Myxococcota</taxon>
        <taxon>Myxococcia</taxon>
        <taxon>Myxococcales</taxon>
        <taxon>Cystobacterineae</taxon>
        <taxon>Archangiaceae</taxon>
        <taxon>Melittangium</taxon>
    </lineage>
</organism>
<proteinExistence type="predicted"/>
<dbReference type="AlphaFoldDB" id="A0A250I938"/>
<keyword evidence="2" id="KW-1185">Reference proteome</keyword>
<dbReference type="OrthoDB" id="5518381at2"/>
<sequence>MKKSLLGWAFAAMLTACGGTEGAEPNIVTDEEGHSVILQEGENVSRELESFSDDNPNAMPMGAGCWVVLDWCRDPEYGLGICHQNGKCTQKQFREACINLYKKNC</sequence>
<evidence type="ECO:0008006" key="3">
    <source>
        <dbReference type="Google" id="ProtNLM"/>
    </source>
</evidence>
<evidence type="ECO:0000313" key="2">
    <source>
        <dbReference type="Proteomes" id="UP000217289"/>
    </source>
</evidence>
<dbReference type="Proteomes" id="UP000217289">
    <property type="component" value="Chromosome"/>
</dbReference>
<reference evidence="1 2" key="1">
    <citation type="submission" date="2017-06" db="EMBL/GenBank/DDBJ databases">
        <authorList>
            <person name="Kim H.J."/>
            <person name="Triplett B.A."/>
        </authorList>
    </citation>
    <scope>NUCLEOTIDE SEQUENCE [LARGE SCALE GENOMIC DNA]</scope>
    <source>
        <strain evidence="1 2">DSM 14713</strain>
    </source>
</reference>
<dbReference type="PROSITE" id="PS51257">
    <property type="entry name" value="PROKAR_LIPOPROTEIN"/>
    <property type="match status" value="1"/>
</dbReference>
<evidence type="ECO:0000313" key="1">
    <source>
        <dbReference type="EMBL" id="ATB28379.1"/>
    </source>
</evidence>
<gene>
    <name evidence="1" type="ORF">MEBOL_001825</name>
</gene>
<dbReference type="EMBL" id="CP022163">
    <property type="protein sequence ID" value="ATB28379.1"/>
    <property type="molecule type" value="Genomic_DNA"/>
</dbReference>